<evidence type="ECO:0000313" key="1">
    <source>
        <dbReference type="EMBL" id="MDD1152713.1"/>
    </source>
</evidence>
<comment type="caution">
    <text evidence="1">The sequence shown here is derived from an EMBL/GenBank/DDBJ whole genome shotgun (WGS) entry which is preliminary data.</text>
</comment>
<keyword evidence="2" id="KW-1185">Reference proteome</keyword>
<dbReference type="RefSeq" id="WP_213665484.1">
    <property type="nucleotide sequence ID" value="NZ_JAMDGR010000031.1"/>
</dbReference>
<evidence type="ECO:0000313" key="2">
    <source>
        <dbReference type="Proteomes" id="UP001217610"/>
    </source>
</evidence>
<organism evidence="1 2">
    <name type="scientific">Pseudomonas idahonensis</name>
    <dbReference type="NCBI Taxonomy" id="2942628"/>
    <lineage>
        <taxon>Bacteria</taxon>
        <taxon>Pseudomonadati</taxon>
        <taxon>Pseudomonadota</taxon>
        <taxon>Gammaproteobacteria</taxon>
        <taxon>Pseudomonadales</taxon>
        <taxon>Pseudomonadaceae</taxon>
        <taxon>Pseudomonas</taxon>
    </lineage>
</organism>
<gene>
    <name evidence="1" type="ORF">M5G25_31060</name>
</gene>
<protein>
    <submittedName>
        <fullName evidence="1">Uncharacterized protein</fullName>
    </submittedName>
</protein>
<name>A0ABT5QEW6_9PSED</name>
<sequence>MLNAFSPLTQSQLIYVEDQLSNNEASSDEELIQSFIAEGLSEEQAKSALTYRLRYLSNIYRHDRTPIRSPKSVLRFNPHSGLFEPEQE</sequence>
<proteinExistence type="predicted"/>
<accession>A0ABT5QEW6</accession>
<reference evidence="1 2" key="1">
    <citation type="submission" date="2022-05" db="EMBL/GenBank/DDBJ databases">
        <title>Novel Pseudomonas spp. Isolated from a Rainbow Trout Aquaculture Facility.</title>
        <authorList>
            <person name="Testerman T."/>
            <person name="Graf J."/>
        </authorList>
    </citation>
    <scope>NUCLEOTIDE SEQUENCE [LARGE SCALE GENOMIC DNA]</scope>
    <source>
        <strain evidence="1 2">ID357</strain>
    </source>
</reference>
<dbReference type="Proteomes" id="UP001217610">
    <property type="component" value="Unassembled WGS sequence"/>
</dbReference>
<dbReference type="EMBL" id="JAMDGR010000031">
    <property type="protein sequence ID" value="MDD1152713.1"/>
    <property type="molecule type" value="Genomic_DNA"/>
</dbReference>